<name>A0A1H1RJE0_MUCMA</name>
<dbReference type="InterPro" id="IPR036390">
    <property type="entry name" value="WH_DNA-bd_sf"/>
</dbReference>
<evidence type="ECO:0000256" key="1">
    <source>
        <dbReference type="ARBA" id="ARBA00023015"/>
    </source>
</evidence>
<dbReference type="EMBL" id="LT629740">
    <property type="protein sequence ID" value="SDS35844.1"/>
    <property type="molecule type" value="Genomic_DNA"/>
</dbReference>
<organism evidence="5 6">
    <name type="scientific">Mucilaginibacter mallensis</name>
    <dbReference type="NCBI Taxonomy" id="652787"/>
    <lineage>
        <taxon>Bacteria</taxon>
        <taxon>Pseudomonadati</taxon>
        <taxon>Bacteroidota</taxon>
        <taxon>Sphingobacteriia</taxon>
        <taxon>Sphingobacteriales</taxon>
        <taxon>Sphingobacteriaceae</taxon>
        <taxon>Mucilaginibacter</taxon>
    </lineage>
</organism>
<keyword evidence="3" id="KW-0804">Transcription</keyword>
<dbReference type="Pfam" id="PF01638">
    <property type="entry name" value="HxlR"/>
    <property type="match status" value="1"/>
</dbReference>
<dbReference type="InterPro" id="IPR036388">
    <property type="entry name" value="WH-like_DNA-bd_sf"/>
</dbReference>
<dbReference type="Gene3D" id="1.10.10.10">
    <property type="entry name" value="Winged helix-like DNA-binding domain superfamily/Winged helix DNA-binding domain"/>
    <property type="match status" value="1"/>
</dbReference>
<dbReference type="Proteomes" id="UP000199679">
    <property type="component" value="Chromosome I"/>
</dbReference>
<gene>
    <name evidence="5" type="ORF">SAMN05216490_1012</name>
</gene>
<accession>A0A1H1RJE0</accession>
<dbReference type="GO" id="GO:0003677">
    <property type="term" value="F:DNA binding"/>
    <property type="evidence" value="ECO:0007669"/>
    <property type="project" value="UniProtKB-KW"/>
</dbReference>
<feature type="domain" description="HTH hxlR-type" evidence="4">
    <location>
        <begin position="32"/>
        <end position="138"/>
    </location>
</feature>
<dbReference type="SUPFAM" id="SSF46785">
    <property type="entry name" value="Winged helix' DNA-binding domain"/>
    <property type="match status" value="1"/>
</dbReference>
<protein>
    <submittedName>
        <fullName evidence="5">Transcriptional regulator, HxlR family</fullName>
    </submittedName>
</protein>
<evidence type="ECO:0000313" key="5">
    <source>
        <dbReference type="EMBL" id="SDS35844.1"/>
    </source>
</evidence>
<dbReference type="PROSITE" id="PS51118">
    <property type="entry name" value="HTH_HXLR"/>
    <property type="match status" value="1"/>
</dbReference>
<proteinExistence type="predicted"/>
<evidence type="ECO:0000313" key="6">
    <source>
        <dbReference type="Proteomes" id="UP000199679"/>
    </source>
</evidence>
<dbReference type="RefSeq" id="WP_232009399.1">
    <property type="nucleotide sequence ID" value="NZ_LT629740.1"/>
</dbReference>
<evidence type="ECO:0000256" key="2">
    <source>
        <dbReference type="ARBA" id="ARBA00023125"/>
    </source>
</evidence>
<dbReference type="InterPro" id="IPR002577">
    <property type="entry name" value="HTH_HxlR"/>
</dbReference>
<keyword evidence="2" id="KW-0238">DNA-binding</keyword>
<evidence type="ECO:0000256" key="3">
    <source>
        <dbReference type="ARBA" id="ARBA00023163"/>
    </source>
</evidence>
<keyword evidence="6" id="KW-1185">Reference proteome</keyword>
<sequence>MVYIYYQLTKGNRLPFGNYHNMEDQIKQEATCEQELIAIRDSLEILGGKWKLRIMRHLNNHIAETNTFKKIQREVEGISAKMLSKELQDLETNLLLTRTVMNTRPVTVSYAITEYGMSVFPVTETLVQWGLNHRQKIK</sequence>
<reference evidence="5 6" key="1">
    <citation type="submission" date="2016-10" db="EMBL/GenBank/DDBJ databases">
        <authorList>
            <person name="de Groot N.N."/>
        </authorList>
    </citation>
    <scope>NUCLEOTIDE SEQUENCE [LARGE SCALE GENOMIC DNA]</scope>
    <source>
        <strain evidence="5 6">MP1X4</strain>
    </source>
</reference>
<evidence type="ECO:0000259" key="4">
    <source>
        <dbReference type="PROSITE" id="PS51118"/>
    </source>
</evidence>
<dbReference type="PANTHER" id="PTHR33204">
    <property type="entry name" value="TRANSCRIPTIONAL REGULATOR, MARR FAMILY"/>
    <property type="match status" value="1"/>
</dbReference>
<keyword evidence="1" id="KW-0805">Transcription regulation</keyword>
<dbReference type="AlphaFoldDB" id="A0A1H1RJE0"/>
<dbReference type="STRING" id="652787.SAMN05216490_1012"/>